<dbReference type="AlphaFoldDB" id="A0A450Y1Z5"/>
<name>A0A450Y1Z5_9GAMM</name>
<evidence type="ECO:0000256" key="1">
    <source>
        <dbReference type="SAM" id="MobiDB-lite"/>
    </source>
</evidence>
<evidence type="ECO:0000313" key="2">
    <source>
        <dbReference type="EMBL" id="VFK23002.1"/>
    </source>
</evidence>
<reference evidence="3" key="1">
    <citation type="submission" date="2019-02" db="EMBL/GenBank/DDBJ databases">
        <authorList>
            <person name="Gruber-Vodicka R. H."/>
            <person name="Seah K. B. B."/>
        </authorList>
    </citation>
    <scope>NUCLEOTIDE SEQUENCE</scope>
    <source>
        <strain evidence="2">BECK_S312</strain>
        <strain evidence="3">BECK_S426</strain>
    </source>
</reference>
<protein>
    <submittedName>
        <fullName evidence="3">Uncharacterized protein</fullName>
    </submittedName>
</protein>
<proteinExistence type="predicted"/>
<gene>
    <name evidence="2" type="ORF">BECKLPF1236A_GA0070988_103652</name>
    <name evidence="3" type="ORF">BECKLPF1236C_GA0070990_103932</name>
</gene>
<dbReference type="EMBL" id="CAADFM010000365">
    <property type="protein sequence ID" value="VFK23002.1"/>
    <property type="molecule type" value="Genomic_DNA"/>
</dbReference>
<accession>A0A450Y1Z5</accession>
<feature type="region of interest" description="Disordered" evidence="1">
    <location>
        <begin position="1"/>
        <end position="20"/>
    </location>
</feature>
<sequence length="68" mass="7584">MVRLPPRFTNPGHGKDHIDPLKESKADIMEMEAGLKTLEDACAERGVDWKENPEQIARGEGTDAGTWH</sequence>
<organism evidence="3">
    <name type="scientific">Candidatus Kentrum sp. LPFa</name>
    <dbReference type="NCBI Taxonomy" id="2126335"/>
    <lineage>
        <taxon>Bacteria</taxon>
        <taxon>Pseudomonadati</taxon>
        <taxon>Pseudomonadota</taxon>
        <taxon>Gammaproteobacteria</taxon>
        <taxon>Candidatus Kentrum</taxon>
    </lineage>
</organism>
<dbReference type="EMBL" id="CAADFP010000393">
    <property type="protein sequence ID" value="VFK35567.1"/>
    <property type="molecule type" value="Genomic_DNA"/>
</dbReference>
<feature type="region of interest" description="Disordered" evidence="1">
    <location>
        <begin position="46"/>
        <end position="68"/>
    </location>
</feature>
<evidence type="ECO:0000313" key="3">
    <source>
        <dbReference type="EMBL" id="VFK35567.1"/>
    </source>
</evidence>